<gene>
    <name evidence="1" type="ORF">WN72_31305</name>
</gene>
<name>A0AAE7TJ72_9BRAD</name>
<organism evidence="1 2">
    <name type="scientific">Bradyrhizobium arachidis</name>
    <dbReference type="NCBI Taxonomy" id="858423"/>
    <lineage>
        <taxon>Bacteria</taxon>
        <taxon>Pseudomonadati</taxon>
        <taxon>Pseudomonadota</taxon>
        <taxon>Alphaproteobacteria</taxon>
        <taxon>Hyphomicrobiales</taxon>
        <taxon>Nitrobacteraceae</taxon>
        <taxon>Bradyrhizobium</taxon>
    </lineage>
</organism>
<dbReference type="KEGG" id="barh:WN72_31305"/>
<evidence type="ECO:0000313" key="2">
    <source>
        <dbReference type="Proteomes" id="UP000594015"/>
    </source>
</evidence>
<reference evidence="1 2" key="1">
    <citation type="submission" date="2018-06" db="EMBL/GenBank/DDBJ databases">
        <title>Comparative genomics of Bradyrhizobium nodulating Arachidis hypogaea.</title>
        <authorList>
            <person name="Li Y."/>
        </authorList>
    </citation>
    <scope>NUCLEOTIDE SEQUENCE [LARGE SCALE GENOMIC DNA]</scope>
    <source>
        <strain evidence="1 2">CCBAU 051107</strain>
    </source>
</reference>
<dbReference type="EMBL" id="CP030050">
    <property type="protein sequence ID" value="QOZ70285.1"/>
    <property type="molecule type" value="Genomic_DNA"/>
</dbReference>
<accession>A0AAE7TJ72</accession>
<dbReference type="AlphaFoldDB" id="A0AAE7TJ72"/>
<dbReference type="Proteomes" id="UP000594015">
    <property type="component" value="Chromosome"/>
</dbReference>
<dbReference type="RefSeq" id="WP_092213589.1">
    <property type="nucleotide sequence ID" value="NZ_CP030050.1"/>
</dbReference>
<protein>
    <submittedName>
        <fullName evidence="1">Uncharacterized protein</fullName>
    </submittedName>
</protein>
<proteinExistence type="predicted"/>
<evidence type="ECO:0000313" key="1">
    <source>
        <dbReference type="EMBL" id="QOZ70285.1"/>
    </source>
</evidence>
<sequence>MSNEKAHETIRSLIEQGGPFDEEDLAAIREIEQTRAEIAQTDREVQKSLHTAIGFAITTWSSLEGIVVEIASAIIDAESEVGGVIFYNFPFAKMLEVIGEIVRVDERFQNLGQDWDKISRRLFALNDIRVRLAHHGLSSGKDILDFPLDITEFNSDDFLPSLEPYKADSRKKWVKKKRMSFSETVSFGESIVDAVEPLTEFLKKVHEIRIAPKRRLIARVKELQQKVREYESRETAQPTDKGED</sequence>